<keyword evidence="1 2" id="KW-0728">SH3 domain</keyword>
<feature type="compositionally biased region" description="Basic and acidic residues" evidence="3">
    <location>
        <begin position="290"/>
        <end position="302"/>
    </location>
</feature>
<sequence>MSTLLNNAPTTINTANAIFSSFVLIKKKPKARLSLSSLGGAVGLAVGLSSKYKRRLMSLKPGPLLCIYDLTSVKEPRLAQSIALNNSCELKQSGDRGEEQCLVLQYQNEKNHTEEFVFYPENTDNTKAAKSDEGSRQSISKRLSRSFSTTSTNNPDSNASTLDSQCDDVDFESARKSVRLSIGAVTIMNRWRQVLTCSIEDTKMVDDSVSSKGGPPSLAALLQKKTLTLEEAEIIKQHMKMERPFTGGSEPIQFNVKPDEGEVDEVLDECDKLEAMVSKEIQQQEVQMQKQKEEKEKEEKKPPPPPRRSSSNIDEKMKIFERKSSGGNVQPPPPAKKAAPVVVEKRTSIKDRIANFENREKEEVAPPPMISTTSSPTSEITKMLGSKTISGADSEKANILMRQVSGSEVGGGGGGGGRSTLTNTVPIRQAQDNMFRSSEIGEELLEQTLEAELDQVIVGTSTTLPTTAIKSKNDQLQRKPPPPPRRNSNAEFDFEKSEEWQVGLQEGEKVRVLSKMNDGWTKVRKESGEEGMVPTDYLIDGSVKN</sequence>
<gene>
    <name evidence="5" type="ORF">TrLO_g6518</name>
</gene>
<dbReference type="Proteomes" id="UP001165122">
    <property type="component" value="Unassembled WGS sequence"/>
</dbReference>
<dbReference type="Pfam" id="PF00018">
    <property type="entry name" value="SH3_1"/>
    <property type="match status" value="1"/>
</dbReference>
<dbReference type="InterPro" id="IPR036028">
    <property type="entry name" value="SH3-like_dom_sf"/>
</dbReference>
<proteinExistence type="predicted"/>
<evidence type="ECO:0000256" key="1">
    <source>
        <dbReference type="ARBA" id="ARBA00022443"/>
    </source>
</evidence>
<name>A0A9W7DVL2_9STRA</name>
<organism evidence="5 6">
    <name type="scientific">Triparma laevis f. longispina</name>
    <dbReference type="NCBI Taxonomy" id="1714387"/>
    <lineage>
        <taxon>Eukaryota</taxon>
        <taxon>Sar</taxon>
        <taxon>Stramenopiles</taxon>
        <taxon>Ochrophyta</taxon>
        <taxon>Bolidophyceae</taxon>
        <taxon>Parmales</taxon>
        <taxon>Triparmaceae</taxon>
        <taxon>Triparma</taxon>
    </lineage>
</organism>
<feature type="compositionally biased region" description="Basic and acidic residues" evidence="3">
    <location>
        <begin position="343"/>
        <end position="364"/>
    </location>
</feature>
<reference evidence="6" key="1">
    <citation type="journal article" date="2023" name="Commun. Biol.">
        <title>Genome analysis of Parmales, the sister group of diatoms, reveals the evolutionary specialization of diatoms from phago-mixotrophs to photoautotrophs.</title>
        <authorList>
            <person name="Ban H."/>
            <person name="Sato S."/>
            <person name="Yoshikawa S."/>
            <person name="Yamada K."/>
            <person name="Nakamura Y."/>
            <person name="Ichinomiya M."/>
            <person name="Sato N."/>
            <person name="Blanc-Mathieu R."/>
            <person name="Endo H."/>
            <person name="Kuwata A."/>
            <person name="Ogata H."/>
        </authorList>
    </citation>
    <scope>NUCLEOTIDE SEQUENCE [LARGE SCALE GENOMIC DNA]</scope>
    <source>
        <strain evidence="6">NIES 3700</strain>
    </source>
</reference>
<protein>
    <recommendedName>
        <fullName evidence="4">SH3 domain-containing protein</fullName>
    </recommendedName>
</protein>
<feature type="compositionally biased region" description="Polar residues" evidence="3">
    <location>
        <begin position="136"/>
        <end position="163"/>
    </location>
</feature>
<evidence type="ECO:0000313" key="5">
    <source>
        <dbReference type="EMBL" id="GMH55820.1"/>
    </source>
</evidence>
<dbReference type="PROSITE" id="PS50002">
    <property type="entry name" value="SH3"/>
    <property type="match status" value="1"/>
</dbReference>
<evidence type="ECO:0000313" key="6">
    <source>
        <dbReference type="Proteomes" id="UP001165122"/>
    </source>
</evidence>
<feature type="domain" description="SH3" evidence="4">
    <location>
        <begin position="483"/>
        <end position="543"/>
    </location>
</feature>
<feature type="region of interest" description="Disordered" evidence="3">
    <location>
        <begin position="462"/>
        <end position="500"/>
    </location>
</feature>
<dbReference type="AlphaFoldDB" id="A0A9W7DVL2"/>
<feature type="compositionally biased region" description="Low complexity" evidence="3">
    <location>
        <begin position="370"/>
        <end position="380"/>
    </location>
</feature>
<evidence type="ECO:0000256" key="3">
    <source>
        <dbReference type="SAM" id="MobiDB-lite"/>
    </source>
</evidence>
<evidence type="ECO:0000259" key="4">
    <source>
        <dbReference type="PROSITE" id="PS50002"/>
    </source>
</evidence>
<dbReference type="Gene3D" id="2.30.30.40">
    <property type="entry name" value="SH3 Domains"/>
    <property type="match status" value="1"/>
</dbReference>
<keyword evidence="6" id="KW-1185">Reference proteome</keyword>
<comment type="caution">
    <text evidence="5">The sequence shown here is derived from an EMBL/GenBank/DDBJ whole genome shotgun (WGS) entry which is preliminary data.</text>
</comment>
<feature type="region of interest" description="Disordered" evidence="3">
    <location>
        <begin position="283"/>
        <end position="380"/>
    </location>
</feature>
<dbReference type="SUPFAM" id="SSF50044">
    <property type="entry name" value="SH3-domain"/>
    <property type="match status" value="1"/>
</dbReference>
<feature type="compositionally biased region" description="Basic and acidic residues" evidence="3">
    <location>
        <begin position="313"/>
        <end position="324"/>
    </location>
</feature>
<feature type="region of interest" description="Disordered" evidence="3">
    <location>
        <begin position="120"/>
        <end position="163"/>
    </location>
</feature>
<feature type="region of interest" description="Disordered" evidence="3">
    <location>
        <begin position="525"/>
        <end position="545"/>
    </location>
</feature>
<evidence type="ECO:0000256" key="2">
    <source>
        <dbReference type="PROSITE-ProRule" id="PRU00192"/>
    </source>
</evidence>
<dbReference type="OrthoDB" id="8783038at2759"/>
<dbReference type="SMART" id="SM00326">
    <property type="entry name" value="SH3"/>
    <property type="match status" value="1"/>
</dbReference>
<dbReference type="EMBL" id="BRXW01000448">
    <property type="protein sequence ID" value="GMH55820.1"/>
    <property type="molecule type" value="Genomic_DNA"/>
</dbReference>
<accession>A0A9W7DVL2</accession>
<dbReference type="InterPro" id="IPR001452">
    <property type="entry name" value="SH3_domain"/>
</dbReference>